<dbReference type="AlphaFoldDB" id="A0A3P7PJ73"/>
<reference evidence="2 3" key="1">
    <citation type="submission" date="2018-11" db="EMBL/GenBank/DDBJ databases">
        <authorList>
            <consortium name="Pathogen Informatics"/>
        </authorList>
    </citation>
    <scope>NUCLEOTIDE SEQUENCE [LARGE SCALE GENOMIC DNA]</scope>
</reference>
<dbReference type="Proteomes" id="UP000271098">
    <property type="component" value="Unassembled WGS sequence"/>
</dbReference>
<evidence type="ECO:0000313" key="2">
    <source>
        <dbReference type="EMBL" id="VDN42891.1"/>
    </source>
</evidence>
<accession>A0A3P7PJ73</accession>
<keyword evidence="3" id="KW-1185">Reference proteome</keyword>
<proteinExistence type="predicted"/>
<organism evidence="2 3">
    <name type="scientific">Gongylonema pulchrum</name>
    <dbReference type="NCBI Taxonomy" id="637853"/>
    <lineage>
        <taxon>Eukaryota</taxon>
        <taxon>Metazoa</taxon>
        <taxon>Ecdysozoa</taxon>
        <taxon>Nematoda</taxon>
        <taxon>Chromadorea</taxon>
        <taxon>Rhabditida</taxon>
        <taxon>Spirurina</taxon>
        <taxon>Spiruromorpha</taxon>
        <taxon>Spiruroidea</taxon>
        <taxon>Gongylonematidae</taxon>
        <taxon>Gongylonema</taxon>
    </lineage>
</organism>
<sequence>MEGGRRIFVPETRTVVRDVHAADHQLCTEARLMRNLWRDFVPVLAPVSYKELSRRRAEQPRPPEQGERQQK</sequence>
<gene>
    <name evidence="2" type="ORF">GPUH_LOCUS24481</name>
</gene>
<evidence type="ECO:0000256" key="1">
    <source>
        <dbReference type="SAM" id="MobiDB-lite"/>
    </source>
</evidence>
<protein>
    <submittedName>
        <fullName evidence="2">Uncharacterized protein</fullName>
    </submittedName>
</protein>
<dbReference type="EMBL" id="UYRT01101268">
    <property type="protein sequence ID" value="VDN42891.1"/>
    <property type="molecule type" value="Genomic_DNA"/>
</dbReference>
<evidence type="ECO:0000313" key="3">
    <source>
        <dbReference type="Proteomes" id="UP000271098"/>
    </source>
</evidence>
<feature type="region of interest" description="Disordered" evidence="1">
    <location>
        <begin position="51"/>
        <end position="71"/>
    </location>
</feature>
<name>A0A3P7PJ73_9BILA</name>